<feature type="signal peptide" evidence="1">
    <location>
        <begin position="1"/>
        <end position="19"/>
    </location>
</feature>
<dbReference type="OrthoDB" id="958254at2759"/>
<evidence type="ECO:0000256" key="1">
    <source>
        <dbReference type="SAM" id="SignalP"/>
    </source>
</evidence>
<sequence>MVLFVRLVILMVLVASTTAVSPPGPSCRLRLRQPLPQPPTYRPPYSPASYYPSTGGMWVCYTSYGYGGSVPYPYGSRPGYWPYGAAVATPVAATAPVPSAATATPIAVAPAAPPSIPYPAAARVAPTPVVAYPYYGGATQAQPVAFPYPYPGRLLATVVYIASPQCMGPFSVLNWMQMAGCVSSGRGEQLFTAATKRLNLLVPGPQNAPIVAFNQEVVIADASALELFPTLLCQQLTQVPEASTFCSYNTLY</sequence>
<name>A0A5B7DRV8_PORTR</name>
<reference evidence="2 3" key="1">
    <citation type="submission" date="2019-05" db="EMBL/GenBank/DDBJ databases">
        <title>Another draft genome of Portunus trituberculatus and its Hox gene families provides insights of decapod evolution.</title>
        <authorList>
            <person name="Jeong J.-H."/>
            <person name="Song I."/>
            <person name="Kim S."/>
            <person name="Choi T."/>
            <person name="Kim D."/>
            <person name="Ryu S."/>
            <person name="Kim W."/>
        </authorList>
    </citation>
    <scope>NUCLEOTIDE SEQUENCE [LARGE SCALE GENOMIC DNA]</scope>
    <source>
        <tissue evidence="2">Muscle</tissue>
    </source>
</reference>
<gene>
    <name evidence="2" type="ORF">E2C01_017035</name>
</gene>
<evidence type="ECO:0000313" key="3">
    <source>
        <dbReference type="Proteomes" id="UP000324222"/>
    </source>
</evidence>
<accession>A0A5B7DRV8</accession>
<proteinExistence type="predicted"/>
<feature type="chain" id="PRO_5022736698" evidence="1">
    <location>
        <begin position="20"/>
        <end position="252"/>
    </location>
</feature>
<dbReference type="EMBL" id="VSRR010001272">
    <property type="protein sequence ID" value="MPC23965.1"/>
    <property type="molecule type" value="Genomic_DNA"/>
</dbReference>
<dbReference type="Proteomes" id="UP000324222">
    <property type="component" value="Unassembled WGS sequence"/>
</dbReference>
<comment type="caution">
    <text evidence="2">The sequence shown here is derived from an EMBL/GenBank/DDBJ whole genome shotgun (WGS) entry which is preliminary data.</text>
</comment>
<evidence type="ECO:0000313" key="2">
    <source>
        <dbReference type="EMBL" id="MPC23965.1"/>
    </source>
</evidence>
<protein>
    <submittedName>
        <fullName evidence="2">Uncharacterized protein</fullName>
    </submittedName>
</protein>
<keyword evidence="1" id="KW-0732">Signal</keyword>
<organism evidence="2 3">
    <name type="scientific">Portunus trituberculatus</name>
    <name type="common">Swimming crab</name>
    <name type="synonym">Neptunus trituberculatus</name>
    <dbReference type="NCBI Taxonomy" id="210409"/>
    <lineage>
        <taxon>Eukaryota</taxon>
        <taxon>Metazoa</taxon>
        <taxon>Ecdysozoa</taxon>
        <taxon>Arthropoda</taxon>
        <taxon>Crustacea</taxon>
        <taxon>Multicrustacea</taxon>
        <taxon>Malacostraca</taxon>
        <taxon>Eumalacostraca</taxon>
        <taxon>Eucarida</taxon>
        <taxon>Decapoda</taxon>
        <taxon>Pleocyemata</taxon>
        <taxon>Brachyura</taxon>
        <taxon>Eubrachyura</taxon>
        <taxon>Portunoidea</taxon>
        <taxon>Portunidae</taxon>
        <taxon>Portuninae</taxon>
        <taxon>Portunus</taxon>
    </lineage>
</organism>
<dbReference type="AlphaFoldDB" id="A0A5B7DRV8"/>
<keyword evidence="3" id="KW-1185">Reference proteome</keyword>